<dbReference type="VEuPathDB" id="VectorBase:GPAI000663"/>
<proteinExistence type="predicted"/>
<dbReference type="InterPro" id="IPR002933">
    <property type="entry name" value="Peptidase_M20"/>
</dbReference>
<evidence type="ECO:0000313" key="2">
    <source>
        <dbReference type="Proteomes" id="UP000092445"/>
    </source>
</evidence>
<dbReference type="AlphaFoldDB" id="A0A1A9Z123"/>
<organism evidence="1 2">
    <name type="scientific">Glossina pallidipes</name>
    <name type="common">Tsetse fly</name>
    <dbReference type="NCBI Taxonomy" id="7398"/>
    <lineage>
        <taxon>Eukaryota</taxon>
        <taxon>Metazoa</taxon>
        <taxon>Ecdysozoa</taxon>
        <taxon>Arthropoda</taxon>
        <taxon>Hexapoda</taxon>
        <taxon>Insecta</taxon>
        <taxon>Pterygota</taxon>
        <taxon>Neoptera</taxon>
        <taxon>Endopterygota</taxon>
        <taxon>Diptera</taxon>
        <taxon>Brachycera</taxon>
        <taxon>Muscomorpha</taxon>
        <taxon>Hippoboscoidea</taxon>
        <taxon>Glossinidae</taxon>
        <taxon>Glossina</taxon>
    </lineage>
</organism>
<evidence type="ECO:0000313" key="1">
    <source>
        <dbReference type="EnsemblMetazoa" id="GPAI000663-PA"/>
    </source>
</evidence>
<dbReference type="GO" id="GO:0006526">
    <property type="term" value="P:L-arginine biosynthetic process"/>
    <property type="evidence" value="ECO:0007669"/>
    <property type="project" value="TreeGrafter"/>
</dbReference>
<accession>A0A1A9Z123</accession>
<dbReference type="GO" id="GO:0008777">
    <property type="term" value="F:acetylornithine deacetylase activity"/>
    <property type="evidence" value="ECO:0007669"/>
    <property type="project" value="TreeGrafter"/>
</dbReference>
<dbReference type="STRING" id="7398.A0A1A9Z123"/>
<dbReference type="Gene3D" id="3.40.630.10">
    <property type="entry name" value="Zn peptidases"/>
    <property type="match status" value="1"/>
</dbReference>
<sequence>MKQSYLIALKSILYKEIARFTRIWGQTLVPPNLLNKIISVYVMLYHDPVVNLTHNLIKCPSLTPNEAGCNKIIIDYLLDIGFKIEIMQFGTVQNIWAYRGSGYTFLFSGHTDVVHVGNLKYWKYPPFEPTLNNGLLYGRGAADMKGALSA</sequence>
<dbReference type="InterPro" id="IPR050072">
    <property type="entry name" value="Peptidase_M20A"/>
</dbReference>
<name>A0A1A9Z123_GLOPL</name>
<dbReference type="PANTHER" id="PTHR43808:SF31">
    <property type="entry name" value="N-ACETYL-L-CITRULLINE DEACETYLASE"/>
    <property type="match status" value="1"/>
</dbReference>
<reference evidence="2" key="1">
    <citation type="submission" date="2014-03" db="EMBL/GenBank/DDBJ databases">
        <authorList>
            <person name="Aksoy S."/>
            <person name="Warren W."/>
            <person name="Wilson R.K."/>
        </authorList>
    </citation>
    <scope>NUCLEOTIDE SEQUENCE [LARGE SCALE GENOMIC DNA]</scope>
    <source>
        <strain evidence="2">IAEA</strain>
    </source>
</reference>
<protein>
    <recommendedName>
        <fullName evidence="3">Succinyl-diaminopimelate desuccinylase</fullName>
    </recommendedName>
</protein>
<keyword evidence="2" id="KW-1185">Reference proteome</keyword>
<dbReference type="SUPFAM" id="SSF53187">
    <property type="entry name" value="Zn-dependent exopeptidases"/>
    <property type="match status" value="1"/>
</dbReference>
<evidence type="ECO:0008006" key="3">
    <source>
        <dbReference type="Google" id="ProtNLM"/>
    </source>
</evidence>
<dbReference type="Proteomes" id="UP000092445">
    <property type="component" value="Unassembled WGS sequence"/>
</dbReference>
<dbReference type="Pfam" id="PF01546">
    <property type="entry name" value="Peptidase_M20"/>
    <property type="match status" value="1"/>
</dbReference>
<dbReference type="PANTHER" id="PTHR43808">
    <property type="entry name" value="ACETYLORNITHINE DEACETYLASE"/>
    <property type="match status" value="1"/>
</dbReference>
<dbReference type="EnsemblMetazoa" id="GPAI000663-RA">
    <property type="protein sequence ID" value="GPAI000663-PA"/>
    <property type="gene ID" value="GPAI000663"/>
</dbReference>
<reference evidence="1" key="2">
    <citation type="submission" date="2020-05" db="UniProtKB">
        <authorList>
            <consortium name="EnsemblMetazoa"/>
        </authorList>
    </citation>
    <scope>IDENTIFICATION</scope>
    <source>
        <strain evidence="1">IAEA</strain>
    </source>
</reference>